<protein>
    <submittedName>
        <fullName evidence="1">Uncharacterized protein</fullName>
    </submittedName>
</protein>
<dbReference type="AlphaFoldDB" id="A0A811KED1"/>
<sequence length="69" mass="7870">MDHKTRDALGINIIMNVLVNVHPSLVRTLWKYHPACLFTVVYQNANVNTGMSSKHPRIPKKVAFAEKRV</sequence>
<keyword evidence="2" id="KW-1185">Reference proteome</keyword>
<evidence type="ECO:0000313" key="1">
    <source>
        <dbReference type="EMBL" id="CAD5214187.1"/>
    </source>
</evidence>
<dbReference type="EMBL" id="CAJFDH010000003">
    <property type="protein sequence ID" value="CAD5214187.1"/>
    <property type="molecule type" value="Genomic_DNA"/>
</dbReference>
<dbReference type="Proteomes" id="UP000614601">
    <property type="component" value="Unassembled WGS sequence"/>
</dbReference>
<reference evidence="1" key="1">
    <citation type="submission" date="2020-09" db="EMBL/GenBank/DDBJ databases">
        <authorList>
            <person name="Kikuchi T."/>
        </authorList>
    </citation>
    <scope>NUCLEOTIDE SEQUENCE</scope>
    <source>
        <strain evidence="1">SH1</strain>
    </source>
</reference>
<proteinExistence type="predicted"/>
<organism evidence="1 2">
    <name type="scientific">Bursaphelenchus okinawaensis</name>
    <dbReference type="NCBI Taxonomy" id="465554"/>
    <lineage>
        <taxon>Eukaryota</taxon>
        <taxon>Metazoa</taxon>
        <taxon>Ecdysozoa</taxon>
        <taxon>Nematoda</taxon>
        <taxon>Chromadorea</taxon>
        <taxon>Rhabditida</taxon>
        <taxon>Tylenchina</taxon>
        <taxon>Tylenchomorpha</taxon>
        <taxon>Aphelenchoidea</taxon>
        <taxon>Aphelenchoididae</taxon>
        <taxon>Bursaphelenchus</taxon>
    </lineage>
</organism>
<dbReference type="Proteomes" id="UP000783686">
    <property type="component" value="Unassembled WGS sequence"/>
</dbReference>
<gene>
    <name evidence="1" type="ORF">BOKJ2_LOCUS5467</name>
</gene>
<accession>A0A811KED1</accession>
<evidence type="ECO:0000313" key="2">
    <source>
        <dbReference type="Proteomes" id="UP000614601"/>
    </source>
</evidence>
<dbReference type="EMBL" id="CAJFCW020000003">
    <property type="protein sequence ID" value="CAG9102259.1"/>
    <property type="molecule type" value="Genomic_DNA"/>
</dbReference>
<comment type="caution">
    <text evidence="1">The sequence shown here is derived from an EMBL/GenBank/DDBJ whole genome shotgun (WGS) entry which is preliminary data.</text>
</comment>
<name>A0A811KED1_9BILA</name>